<evidence type="ECO:0000256" key="1">
    <source>
        <dbReference type="ARBA" id="ARBA00022714"/>
    </source>
</evidence>
<reference evidence="9" key="1">
    <citation type="journal article" date="2019" name="Int. J. Syst. Evol. Microbiol.">
        <title>The Global Catalogue of Microorganisms (GCM) 10K type strain sequencing project: providing services to taxonomists for standard genome sequencing and annotation.</title>
        <authorList>
            <consortium name="The Broad Institute Genomics Platform"/>
            <consortium name="The Broad Institute Genome Sequencing Center for Infectious Disease"/>
            <person name="Wu L."/>
            <person name="Ma J."/>
        </authorList>
    </citation>
    <scope>NUCLEOTIDE SEQUENCE [LARGE SCALE GENOMIC DNA]</scope>
    <source>
        <strain evidence="9">JCM 32226</strain>
    </source>
</reference>
<dbReference type="Pfam" id="PF13806">
    <property type="entry name" value="Rieske_2"/>
    <property type="match status" value="1"/>
</dbReference>
<dbReference type="PANTHER" id="PTHR40562:SF1">
    <property type="entry name" value="NITRITE REDUCTASE (NADH) SMALL SUBUNIT"/>
    <property type="match status" value="1"/>
</dbReference>
<dbReference type="NCBIfam" id="TIGR02378">
    <property type="entry name" value="nirD_assim_sml"/>
    <property type="match status" value="1"/>
</dbReference>
<dbReference type="SUPFAM" id="SSF50022">
    <property type="entry name" value="ISP domain"/>
    <property type="match status" value="1"/>
</dbReference>
<dbReference type="RefSeq" id="WP_345013877.1">
    <property type="nucleotide sequence ID" value="NZ_BAABFC010000019.1"/>
</dbReference>
<keyword evidence="4" id="KW-0408">Iron</keyword>
<dbReference type="InterPro" id="IPR017941">
    <property type="entry name" value="Rieske_2Fe-2S"/>
</dbReference>
<evidence type="ECO:0000256" key="2">
    <source>
        <dbReference type="ARBA" id="ARBA00022723"/>
    </source>
</evidence>
<sequence>MSWTKVCELHQLTPGTGVAALVGGQQVALFYVPEQAPGLFALDNWDPCGKAFVLSRGLIADLQGEAWVASPLYKQHFNLSDGRCLEEEGTAVRSWPVRLEGTSVYIATSVD</sequence>
<dbReference type="InterPro" id="IPR012748">
    <property type="entry name" value="Rieske-like_NirD"/>
</dbReference>
<evidence type="ECO:0000313" key="8">
    <source>
        <dbReference type="EMBL" id="GAA4502115.1"/>
    </source>
</evidence>
<dbReference type="PROSITE" id="PS51296">
    <property type="entry name" value="RIESKE"/>
    <property type="match status" value="1"/>
</dbReference>
<dbReference type="InterPro" id="IPR036922">
    <property type="entry name" value="Rieske_2Fe-2S_sf"/>
</dbReference>
<dbReference type="EMBL" id="BAABFC010000019">
    <property type="protein sequence ID" value="GAA4502115.1"/>
    <property type="molecule type" value="Genomic_DNA"/>
</dbReference>
<feature type="domain" description="Rieske" evidence="7">
    <location>
        <begin position="4"/>
        <end position="106"/>
    </location>
</feature>
<accession>A0ABP8QGK3</accession>
<dbReference type="Gene3D" id="2.102.10.10">
    <property type="entry name" value="Rieske [2Fe-2S] iron-sulphur domain"/>
    <property type="match status" value="1"/>
</dbReference>
<dbReference type="InterPro" id="IPR017881">
    <property type="entry name" value="NirD"/>
</dbReference>
<keyword evidence="5" id="KW-0411">Iron-sulfur</keyword>
<organism evidence="8 9">
    <name type="scientific">Pseudaeromonas paramecii</name>
    <dbReference type="NCBI Taxonomy" id="2138166"/>
    <lineage>
        <taxon>Bacteria</taxon>
        <taxon>Pseudomonadati</taxon>
        <taxon>Pseudomonadota</taxon>
        <taxon>Gammaproteobacteria</taxon>
        <taxon>Aeromonadales</taxon>
        <taxon>Aeromonadaceae</taxon>
        <taxon>Pseudaeromonas</taxon>
    </lineage>
</organism>
<dbReference type="CDD" id="cd03529">
    <property type="entry name" value="Rieske_NirD"/>
    <property type="match status" value="1"/>
</dbReference>
<comment type="caution">
    <text evidence="8">The sequence shown here is derived from an EMBL/GenBank/DDBJ whole genome shotgun (WGS) entry which is preliminary data.</text>
</comment>
<dbReference type="Proteomes" id="UP001501321">
    <property type="component" value="Unassembled WGS sequence"/>
</dbReference>
<evidence type="ECO:0000313" key="9">
    <source>
        <dbReference type="Proteomes" id="UP001501321"/>
    </source>
</evidence>
<name>A0ABP8QGK3_9GAMM</name>
<evidence type="ECO:0000259" key="7">
    <source>
        <dbReference type="PROSITE" id="PS51296"/>
    </source>
</evidence>
<proteinExistence type="predicted"/>
<keyword evidence="9" id="KW-1185">Reference proteome</keyword>
<evidence type="ECO:0000256" key="3">
    <source>
        <dbReference type="ARBA" id="ARBA00023002"/>
    </source>
</evidence>
<keyword evidence="3" id="KW-0560">Oxidoreductase</keyword>
<gene>
    <name evidence="8" type="primary">nirD_2</name>
    <name evidence="8" type="ORF">GCM10023095_26290</name>
</gene>
<protein>
    <submittedName>
        <fullName evidence="8">Nitrite reductase small subunit NirD</fullName>
    </submittedName>
</protein>
<keyword evidence="6" id="KW-0534">Nitrate assimilation</keyword>
<dbReference type="PROSITE" id="PS51300">
    <property type="entry name" value="NIRD"/>
    <property type="match status" value="1"/>
</dbReference>
<keyword evidence="1" id="KW-0001">2Fe-2S</keyword>
<dbReference type="PANTHER" id="PTHR40562">
    <property type="match status" value="1"/>
</dbReference>
<keyword evidence="2" id="KW-0479">Metal-binding</keyword>
<evidence type="ECO:0000256" key="5">
    <source>
        <dbReference type="ARBA" id="ARBA00023014"/>
    </source>
</evidence>
<evidence type="ECO:0000256" key="6">
    <source>
        <dbReference type="ARBA" id="ARBA00023063"/>
    </source>
</evidence>
<evidence type="ECO:0000256" key="4">
    <source>
        <dbReference type="ARBA" id="ARBA00023004"/>
    </source>
</evidence>